<dbReference type="SUPFAM" id="SSF51735">
    <property type="entry name" value="NAD(P)-binding Rossmann-fold domains"/>
    <property type="match status" value="1"/>
</dbReference>
<evidence type="ECO:0000313" key="3">
    <source>
        <dbReference type="EMBL" id="WXB11662.1"/>
    </source>
</evidence>
<dbReference type="PANTHER" id="PTHR48079:SF6">
    <property type="entry name" value="NAD(P)-BINDING DOMAIN-CONTAINING PROTEIN-RELATED"/>
    <property type="match status" value="1"/>
</dbReference>
<dbReference type="Pfam" id="PF01370">
    <property type="entry name" value="Epimerase"/>
    <property type="match status" value="1"/>
</dbReference>
<feature type="compositionally biased region" description="Basic and acidic residues" evidence="1">
    <location>
        <begin position="129"/>
        <end position="138"/>
    </location>
</feature>
<dbReference type="InterPro" id="IPR001509">
    <property type="entry name" value="Epimerase_deHydtase"/>
</dbReference>
<dbReference type="EMBL" id="CP089984">
    <property type="protein sequence ID" value="WXB11662.1"/>
    <property type="molecule type" value="Genomic_DNA"/>
</dbReference>
<name>A0ABZ2LL65_9BACT</name>
<feature type="region of interest" description="Disordered" evidence="1">
    <location>
        <begin position="127"/>
        <end position="146"/>
    </location>
</feature>
<dbReference type="Gene3D" id="3.40.50.720">
    <property type="entry name" value="NAD(P)-binding Rossmann-like Domain"/>
    <property type="match status" value="1"/>
</dbReference>
<protein>
    <submittedName>
        <fullName evidence="3">NAD-dependent epimerase/dehydratase family protein</fullName>
    </submittedName>
</protein>
<dbReference type="InterPro" id="IPR036291">
    <property type="entry name" value="NAD(P)-bd_dom_sf"/>
</dbReference>
<proteinExistence type="predicted"/>
<reference evidence="3 4" key="1">
    <citation type="submission" date="2021-12" db="EMBL/GenBank/DDBJ databases">
        <title>Discovery of the Pendulisporaceae a myxobacterial family with distinct sporulation behavior and unique specialized metabolism.</title>
        <authorList>
            <person name="Garcia R."/>
            <person name="Popoff A."/>
            <person name="Bader C.D."/>
            <person name="Loehr J."/>
            <person name="Walesch S."/>
            <person name="Walt C."/>
            <person name="Boldt J."/>
            <person name="Bunk B."/>
            <person name="Haeckl F.J.F.P.J."/>
            <person name="Gunesch A.P."/>
            <person name="Birkelbach J."/>
            <person name="Nuebel U."/>
            <person name="Pietschmann T."/>
            <person name="Bach T."/>
            <person name="Mueller R."/>
        </authorList>
    </citation>
    <scope>NUCLEOTIDE SEQUENCE [LARGE SCALE GENOMIC DNA]</scope>
    <source>
        <strain evidence="3 4">MSr11954</strain>
    </source>
</reference>
<sequence>MVLLFVCGGTGFIGTSLVRHAVARGMQVHVLVRSERSARKVIANGAVPVWGDLARPDSWRDIAGYARWIVHLAQPETFLGRVTRARAEVYREERLALDSHLLEAARGVERMIYVAGTSYYGDLGGSSERGLHDEDARPTPRGSGPYFAPAVDRVTDEISGGLRAIVAFPGYVYGDGSWFREYVTAPLEQGKPIHMVSGPPRYASVVHVDDCARALLHLLARGEVGQRYFVVDDEPLPWLAFYGRAAEAFERRLQVCRVPAALMRVLIGDVLTESLLVNAALSNGRLRATGFVPRYPSSREGLLEVARATRVGRQEASS</sequence>
<feature type="domain" description="NAD-dependent epimerase/dehydratase" evidence="2">
    <location>
        <begin position="5"/>
        <end position="228"/>
    </location>
</feature>
<evidence type="ECO:0000259" key="2">
    <source>
        <dbReference type="Pfam" id="PF01370"/>
    </source>
</evidence>
<evidence type="ECO:0000256" key="1">
    <source>
        <dbReference type="SAM" id="MobiDB-lite"/>
    </source>
</evidence>
<keyword evidence="4" id="KW-1185">Reference proteome</keyword>
<dbReference type="PANTHER" id="PTHR48079">
    <property type="entry name" value="PROTEIN YEEZ"/>
    <property type="match status" value="1"/>
</dbReference>
<organism evidence="3 4">
    <name type="scientific">Pendulispora albinea</name>
    <dbReference type="NCBI Taxonomy" id="2741071"/>
    <lineage>
        <taxon>Bacteria</taxon>
        <taxon>Pseudomonadati</taxon>
        <taxon>Myxococcota</taxon>
        <taxon>Myxococcia</taxon>
        <taxon>Myxococcales</taxon>
        <taxon>Sorangiineae</taxon>
        <taxon>Pendulisporaceae</taxon>
        <taxon>Pendulispora</taxon>
    </lineage>
</organism>
<gene>
    <name evidence="3" type="ORF">LZC94_27835</name>
</gene>
<dbReference type="RefSeq" id="WP_394821282.1">
    <property type="nucleotide sequence ID" value="NZ_CP089984.1"/>
</dbReference>
<dbReference type="Proteomes" id="UP001370348">
    <property type="component" value="Chromosome"/>
</dbReference>
<accession>A0ABZ2LL65</accession>
<evidence type="ECO:0000313" key="4">
    <source>
        <dbReference type="Proteomes" id="UP001370348"/>
    </source>
</evidence>
<dbReference type="InterPro" id="IPR051783">
    <property type="entry name" value="NAD(P)-dependent_oxidoreduct"/>
</dbReference>